<reference evidence="7" key="1">
    <citation type="submission" date="2020-05" db="EMBL/GenBank/DDBJ databases">
        <authorList>
            <person name="Chiriac C."/>
            <person name="Salcher M."/>
            <person name="Ghai R."/>
            <person name="Kavagutti S V."/>
        </authorList>
    </citation>
    <scope>NUCLEOTIDE SEQUENCE</scope>
</reference>
<evidence type="ECO:0000256" key="4">
    <source>
        <dbReference type="ARBA" id="ARBA00023136"/>
    </source>
</evidence>
<evidence type="ECO:0000313" key="7">
    <source>
        <dbReference type="EMBL" id="CAB4530661.1"/>
    </source>
</evidence>
<evidence type="ECO:0000259" key="6">
    <source>
        <dbReference type="Pfam" id="PF07291"/>
    </source>
</evidence>
<keyword evidence="2 5" id="KW-0812">Transmembrane</keyword>
<dbReference type="GO" id="GO:0016020">
    <property type="term" value="C:membrane"/>
    <property type="evidence" value="ECO:0007669"/>
    <property type="project" value="UniProtKB-SubCell"/>
</dbReference>
<keyword evidence="4 5" id="KW-0472">Membrane</keyword>
<organism evidence="7">
    <name type="scientific">freshwater metagenome</name>
    <dbReference type="NCBI Taxonomy" id="449393"/>
    <lineage>
        <taxon>unclassified sequences</taxon>
        <taxon>metagenomes</taxon>
        <taxon>ecological metagenomes</taxon>
    </lineage>
</organism>
<name>A0A6J6AVI0_9ZZZZ</name>
<accession>A0A6J6AVI0</accession>
<keyword evidence="3 5" id="KW-1133">Transmembrane helix</keyword>
<evidence type="ECO:0000256" key="3">
    <source>
        <dbReference type="ARBA" id="ARBA00022989"/>
    </source>
</evidence>
<feature type="transmembrane region" description="Helical" evidence="5">
    <location>
        <begin position="60"/>
        <end position="81"/>
    </location>
</feature>
<gene>
    <name evidence="7" type="ORF">UFOPK1353_00203</name>
</gene>
<feature type="domain" description="Methylamine utilisation protein MauE" evidence="6">
    <location>
        <begin position="3"/>
        <end position="121"/>
    </location>
</feature>
<dbReference type="InterPro" id="IPR009908">
    <property type="entry name" value="Methylamine_util_MauE"/>
</dbReference>
<sequence>MSFVFAVVVAAVFVYAGVAKFVTFNNWTFQARALGAPDPAVVLVPVAEVTLGVMLVGGWWLTQTIIASTLLLCSFTVLLLVRLRDEDRQPCSCFGTKSQRPISWLDVLRNSILVAFLLVSAFTQ</sequence>
<evidence type="ECO:0000256" key="1">
    <source>
        <dbReference type="ARBA" id="ARBA00004141"/>
    </source>
</evidence>
<comment type="subcellular location">
    <subcellularLocation>
        <location evidence="1">Membrane</location>
        <topology evidence="1">Multi-pass membrane protein</topology>
    </subcellularLocation>
</comment>
<evidence type="ECO:0000256" key="5">
    <source>
        <dbReference type="SAM" id="Phobius"/>
    </source>
</evidence>
<protein>
    <submittedName>
        <fullName evidence="7">Unannotated protein</fullName>
    </submittedName>
</protein>
<proteinExistence type="predicted"/>
<dbReference type="GO" id="GO:0030416">
    <property type="term" value="P:methylamine metabolic process"/>
    <property type="evidence" value="ECO:0007669"/>
    <property type="project" value="InterPro"/>
</dbReference>
<dbReference type="AlphaFoldDB" id="A0A6J6AVI0"/>
<dbReference type="EMBL" id="CAEZSE010000018">
    <property type="protein sequence ID" value="CAB4530661.1"/>
    <property type="molecule type" value="Genomic_DNA"/>
</dbReference>
<dbReference type="Pfam" id="PF07291">
    <property type="entry name" value="MauE"/>
    <property type="match status" value="1"/>
</dbReference>
<evidence type="ECO:0000256" key="2">
    <source>
        <dbReference type="ARBA" id="ARBA00022692"/>
    </source>
</evidence>